<dbReference type="EMBL" id="REGN01008324">
    <property type="protein sequence ID" value="RNA03840.1"/>
    <property type="molecule type" value="Genomic_DNA"/>
</dbReference>
<protein>
    <submittedName>
        <fullName evidence="2">Uncharacterized protein</fullName>
    </submittedName>
</protein>
<keyword evidence="1" id="KW-1133">Transmembrane helix</keyword>
<comment type="caution">
    <text evidence="2">The sequence shown here is derived from an EMBL/GenBank/DDBJ whole genome shotgun (WGS) entry which is preliminary data.</text>
</comment>
<reference evidence="2 3" key="1">
    <citation type="journal article" date="2018" name="Sci. Rep.">
        <title>Genomic signatures of local adaptation to the degree of environmental predictability in rotifers.</title>
        <authorList>
            <person name="Franch-Gras L."/>
            <person name="Hahn C."/>
            <person name="Garcia-Roger E.M."/>
            <person name="Carmona M.J."/>
            <person name="Serra M."/>
            <person name="Gomez A."/>
        </authorList>
    </citation>
    <scope>NUCLEOTIDE SEQUENCE [LARGE SCALE GENOMIC DNA]</scope>
    <source>
        <strain evidence="2">HYR1</strain>
    </source>
</reference>
<name>A0A3M7PXN3_BRAPC</name>
<evidence type="ECO:0000313" key="2">
    <source>
        <dbReference type="EMBL" id="RNA03840.1"/>
    </source>
</evidence>
<evidence type="ECO:0000256" key="1">
    <source>
        <dbReference type="SAM" id="Phobius"/>
    </source>
</evidence>
<dbReference type="AlphaFoldDB" id="A0A3M7PXN3"/>
<proteinExistence type="predicted"/>
<organism evidence="2 3">
    <name type="scientific">Brachionus plicatilis</name>
    <name type="common">Marine rotifer</name>
    <name type="synonym">Brachionus muelleri</name>
    <dbReference type="NCBI Taxonomy" id="10195"/>
    <lineage>
        <taxon>Eukaryota</taxon>
        <taxon>Metazoa</taxon>
        <taxon>Spiralia</taxon>
        <taxon>Gnathifera</taxon>
        <taxon>Rotifera</taxon>
        <taxon>Eurotatoria</taxon>
        <taxon>Monogononta</taxon>
        <taxon>Pseudotrocha</taxon>
        <taxon>Ploima</taxon>
        <taxon>Brachionidae</taxon>
        <taxon>Brachionus</taxon>
    </lineage>
</organism>
<keyword evidence="1" id="KW-0812">Transmembrane</keyword>
<evidence type="ECO:0000313" key="3">
    <source>
        <dbReference type="Proteomes" id="UP000276133"/>
    </source>
</evidence>
<sequence>MYFRKKLNGIVKTLKAEKELISHTFSVYEHSSQAVDEFFVAYIKGWYENTDLQITDLISLFFNSEVLNSTKLNGEIVMMEQFLNSHEVPFSKIYLRISGFTSVETVKTIGRRMSNSRIIMAKSGSSNTTSDTLANDNLLYKVRTVFFEEALPTYSKQVLNIIKRAWLSKIDQRQFDSQNGLRVSVSIVNVAHYINNLQSEVLGFSYTVSVNGQDPESIPIAEPTYDAFKKETQSEPGVHLVFSPYNAYEIDRVYIVTELSDTELNKVLNSVLAESWNALNTHVKYVAKNRITDIKIIKDGLITKENKRLLRVSLTYLADGNVPNPIKFTKPTVSDLIPLLAKSAVMVYDDMALLPHNIVISNYNESLNDRLESAIVQAYCEENPDVNSDVFYVEVDRENSKRSVDLDSEARVGYSVGISDQRFDVTDIRTPSAESLQRAIRAQVPDVVFDQESGEHFKKSKESAILTNNVAIIAGSVVGAICVVALLGVVIAALVKRNVTRYRPRSSTSTTQYAYENRH</sequence>
<feature type="transmembrane region" description="Helical" evidence="1">
    <location>
        <begin position="470"/>
        <end position="495"/>
    </location>
</feature>
<accession>A0A3M7PXN3</accession>
<gene>
    <name evidence="2" type="ORF">BpHYR1_020147</name>
</gene>
<dbReference type="Proteomes" id="UP000276133">
    <property type="component" value="Unassembled WGS sequence"/>
</dbReference>
<keyword evidence="3" id="KW-1185">Reference proteome</keyword>
<keyword evidence="1" id="KW-0472">Membrane</keyword>